<dbReference type="AlphaFoldDB" id="A0A3J4QLM8"/>
<comment type="caution">
    <text evidence="2">The sequence shown here is derived from an EMBL/GenBank/DDBJ whole genome shotgun (WGS) entry which is preliminary data.</text>
</comment>
<sequence>MKRLFLASLLAFSFGASAYSVNMDEITNFGNQMRDRFSPPHEIQKANNVPTCLVNVKNEKTGKITRTRLKMIGEHSQKGTQHTYHEEDNTGSTTVWYDSRTGKGEISIMDSQEVIASGTVSNCK</sequence>
<dbReference type="EMBL" id="RMUA01000015">
    <property type="protein sequence ID" value="MFK70008.1"/>
    <property type="molecule type" value="Genomic_DNA"/>
</dbReference>
<evidence type="ECO:0000313" key="2">
    <source>
        <dbReference type="EMBL" id="MFK70008.1"/>
    </source>
</evidence>
<gene>
    <name evidence="2" type="ORF">EEN95_12060</name>
</gene>
<feature type="chain" id="PRO_5018087421" evidence="1">
    <location>
        <begin position="19"/>
        <end position="124"/>
    </location>
</feature>
<reference evidence="2" key="1">
    <citation type="submission" date="2018-11" db="EMBL/GenBank/DDBJ databases">
        <authorList>
            <consortium name="PulseNet: The National Subtyping Network for Foodborne Disease Surveillance"/>
            <person name="Tarr C.L."/>
            <person name="Trees E."/>
            <person name="Katz L.S."/>
            <person name="Carleton-Romer H.A."/>
            <person name="Stroika S."/>
            <person name="Kucerova Z."/>
            <person name="Roache K.F."/>
            <person name="Sabol A.L."/>
            <person name="Besser J."/>
            <person name="Gerner-Smidt P."/>
        </authorList>
    </citation>
    <scope>NUCLEOTIDE SEQUENCE [LARGE SCALE GENOMIC DNA]</scope>
    <source>
        <strain evidence="2">PNUSAS057377</strain>
    </source>
</reference>
<accession>A0A3J4QLM8</accession>
<keyword evidence="1" id="KW-0732">Signal</keyword>
<protein>
    <submittedName>
        <fullName evidence="2">Uncharacterized protein</fullName>
    </submittedName>
</protein>
<dbReference type="Proteomes" id="UP000885320">
    <property type="component" value="Unassembled WGS sequence"/>
</dbReference>
<organism evidence="2">
    <name type="scientific">Salmonella enterica</name>
    <name type="common">Salmonella choleraesuis</name>
    <dbReference type="NCBI Taxonomy" id="28901"/>
    <lineage>
        <taxon>Bacteria</taxon>
        <taxon>Pseudomonadati</taxon>
        <taxon>Pseudomonadota</taxon>
        <taxon>Gammaproteobacteria</taxon>
        <taxon>Enterobacterales</taxon>
        <taxon>Enterobacteriaceae</taxon>
        <taxon>Salmonella</taxon>
    </lineage>
</organism>
<proteinExistence type="predicted"/>
<feature type="signal peptide" evidence="1">
    <location>
        <begin position="1"/>
        <end position="18"/>
    </location>
</feature>
<name>A0A3J4QLM8_SALER</name>
<evidence type="ECO:0000256" key="1">
    <source>
        <dbReference type="SAM" id="SignalP"/>
    </source>
</evidence>